<dbReference type="AlphaFoldDB" id="A0A396SE43"/>
<proteinExistence type="predicted"/>
<dbReference type="PANTHER" id="PTHR23026">
    <property type="entry name" value="NADPH NITROREDUCTASE"/>
    <property type="match status" value="1"/>
</dbReference>
<dbReference type="Gene3D" id="3.40.109.10">
    <property type="entry name" value="NADH Oxidase"/>
    <property type="match status" value="1"/>
</dbReference>
<feature type="domain" description="Nitroreductase" evidence="4">
    <location>
        <begin position="227"/>
        <end position="313"/>
    </location>
</feature>
<dbReference type="InterPro" id="IPR029479">
    <property type="entry name" value="Nitroreductase"/>
</dbReference>
<dbReference type="Proteomes" id="UP000265692">
    <property type="component" value="Unassembled WGS sequence"/>
</dbReference>
<gene>
    <name evidence="5" type="ORF">D1B33_01535</name>
</gene>
<evidence type="ECO:0000313" key="5">
    <source>
        <dbReference type="EMBL" id="RHW39555.1"/>
    </source>
</evidence>
<keyword evidence="1" id="KW-0285">Flavoprotein</keyword>
<reference evidence="5 6" key="1">
    <citation type="submission" date="2018-08" db="EMBL/GenBank/DDBJ databases">
        <title>Lysinibacillus sp. YLB-03 draft genome sequence.</title>
        <authorList>
            <person name="Yu L."/>
        </authorList>
    </citation>
    <scope>NUCLEOTIDE SEQUENCE [LARGE SCALE GENOMIC DNA]</scope>
    <source>
        <strain evidence="5 6">YLB-03</strain>
    </source>
</reference>
<dbReference type="RefSeq" id="WP_118874567.1">
    <property type="nucleotide sequence ID" value="NZ_QWEI01000001.1"/>
</dbReference>
<dbReference type="InterPro" id="IPR050627">
    <property type="entry name" value="Nitroreductase/BluB"/>
</dbReference>
<evidence type="ECO:0000313" key="6">
    <source>
        <dbReference type="Proteomes" id="UP000265692"/>
    </source>
</evidence>
<evidence type="ECO:0000256" key="2">
    <source>
        <dbReference type="ARBA" id="ARBA00022643"/>
    </source>
</evidence>
<evidence type="ECO:0000256" key="3">
    <source>
        <dbReference type="ARBA" id="ARBA00023002"/>
    </source>
</evidence>
<sequence length="335" mass="38358">MKNLIKRLLPKKVYLYIRKIKIIYALFTNYFYDFSRYIRYSSGLNDKSQLKLEAKITKTYHVLEKGIGMVNPRKGFGKDKAEQLIDLLQRYKNSGYPMDRSQIKSAIIVLNEYFIFNGDVEERRLKYLKEKSRSLIENFSDSAFNGGVIPLKKEEILKDSKGDFQALAFSRYSIRNFSSKEVDLINIKEAIKIAQKTPSVCNRQSSRTYVIKSKETINKVLSLQNGNRGFGHLINTVIIVTSDLNAFAEANERNQSFIDGGMYSMSLLYAIHYVGLGSCPLNWSVVKGEDKELRRVTGIKESENIIMIIGVGHLPDQFKVGVSERKTIEEVITVI</sequence>
<keyword evidence="3" id="KW-0560">Oxidoreductase</keyword>
<evidence type="ECO:0000259" key="4">
    <source>
        <dbReference type="Pfam" id="PF00881"/>
    </source>
</evidence>
<protein>
    <submittedName>
        <fullName evidence="5">Nitroreductase</fullName>
    </submittedName>
</protein>
<evidence type="ECO:0000256" key="1">
    <source>
        <dbReference type="ARBA" id="ARBA00022630"/>
    </source>
</evidence>
<dbReference type="EMBL" id="QWEI01000001">
    <property type="protein sequence ID" value="RHW39555.1"/>
    <property type="molecule type" value="Genomic_DNA"/>
</dbReference>
<feature type="domain" description="Nitroreductase" evidence="4">
    <location>
        <begin position="170"/>
        <end position="221"/>
    </location>
</feature>
<dbReference type="Pfam" id="PF00881">
    <property type="entry name" value="Nitroreductase"/>
    <property type="match status" value="2"/>
</dbReference>
<organism evidence="5 6">
    <name type="scientific">Ureibacillus yapensis</name>
    <dbReference type="NCBI Taxonomy" id="2304605"/>
    <lineage>
        <taxon>Bacteria</taxon>
        <taxon>Bacillati</taxon>
        <taxon>Bacillota</taxon>
        <taxon>Bacilli</taxon>
        <taxon>Bacillales</taxon>
        <taxon>Caryophanaceae</taxon>
        <taxon>Ureibacillus</taxon>
    </lineage>
</organism>
<keyword evidence="2" id="KW-0288">FMN</keyword>
<dbReference type="PANTHER" id="PTHR23026:SF90">
    <property type="entry name" value="IODOTYROSINE DEIODINASE 1"/>
    <property type="match status" value="1"/>
</dbReference>
<accession>A0A396SE43</accession>
<dbReference type="InterPro" id="IPR000415">
    <property type="entry name" value="Nitroreductase-like"/>
</dbReference>
<name>A0A396SE43_9BACL</name>
<keyword evidence="6" id="KW-1185">Reference proteome</keyword>
<dbReference type="GO" id="GO:0016491">
    <property type="term" value="F:oxidoreductase activity"/>
    <property type="evidence" value="ECO:0007669"/>
    <property type="project" value="UniProtKB-KW"/>
</dbReference>
<dbReference type="OrthoDB" id="9802760at2"/>
<comment type="caution">
    <text evidence="5">The sequence shown here is derived from an EMBL/GenBank/DDBJ whole genome shotgun (WGS) entry which is preliminary data.</text>
</comment>
<dbReference type="SUPFAM" id="SSF55469">
    <property type="entry name" value="FMN-dependent nitroreductase-like"/>
    <property type="match status" value="1"/>
</dbReference>